<comment type="similarity">
    <text evidence="1 5">Belongs to the pseudouridine synthase RsuA family.</text>
</comment>
<gene>
    <name evidence="8" type="ORF">D7X96_35035</name>
</gene>
<proteinExistence type="inferred from homology"/>
<keyword evidence="9" id="KW-1185">Reference proteome</keyword>
<evidence type="ECO:0000259" key="7">
    <source>
        <dbReference type="SMART" id="SM00363"/>
    </source>
</evidence>
<evidence type="ECO:0000256" key="4">
    <source>
        <dbReference type="PROSITE-ProRule" id="PRU00182"/>
    </source>
</evidence>
<comment type="caution">
    <text evidence="8">The sequence shown here is derived from an EMBL/GenBank/DDBJ whole genome shotgun (WGS) entry which is preliminary data.</text>
</comment>
<evidence type="ECO:0000256" key="2">
    <source>
        <dbReference type="ARBA" id="ARBA00022884"/>
    </source>
</evidence>
<dbReference type="RefSeq" id="WP_120552677.1">
    <property type="nucleotide sequence ID" value="NZ_RAWM01000164.1"/>
</dbReference>
<evidence type="ECO:0000313" key="9">
    <source>
        <dbReference type="Proteomes" id="UP000282656"/>
    </source>
</evidence>
<name>A0A3A8Q0R5_9BACT</name>
<dbReference type="SUPFAM" id="SSF55120">
    <property type="entry name" value="Pseudouridine synthase"/>
    <property type="match status" value="1"/>
</dbReference>
<dbReference type="Gene3D" id="3.30.2350.10">
    <property type="entry name" value="Pseudouridine synthase"/>
    <property type="match status" value="1"/>
</dbReference>
<sequence length="289" mass="31514">MARKQRTPRWLEAARRRGPETPAGPGSDWLARALGRAGVLPRVQAEQAVRDGRVEVDGRVEREPFAPVGEGTRVRVDGVERALSREVRVLMFHKPAGPVVHGSDPEGVGTVFERLREVLPPELQGFEWYAVGRLDRDTTGLLLFTNDERLVRHATAPETHLPKRYVARVEGLPTEAALTRLREGLTLEDGPTRPAEAALRAPGVVELTLTEGRHHQVKRMLAAVGHPVLTLHREAVGRVALDVAEGAWRELTGVEVAEGLGFHGDRSSLDDGADTSPGGMGLGGERQEQ</sequence>
<dbReference type="InterPro" id="IPR002942">
    <property type="entry name" value="S4_RNA-bd"/>
</dbReference>
<dbReference type="CDD" id="cd00165">
    <property type="entry name" value="S4"/>
    <property type="match status" value="1"/>
</dbReference>
<dbReference type="PROSITE" id="PS50889">
    <property type="entry name" value="S4"/>
    <property type="match status" value="1"/>
</dbReference>
<dbReference type="EC" id="5.4.99.-" evidence="5"/>
<dbReference type="PANTHER" id="PTHR47683">
    <property type="entry name" value="PSEUDOURIDINE SYNTHASE FAMILY PROTEIN-RELATED"/>
    <property type="match status" value="1"/>
</dbReference>
<dbReference type="InterPro" id="IPR018496">
    <property type="entry name" value="PsdUridine_synth_RsuA/RluB_CS"/>
</dbReference>
<dbReference type="NCBIfam" id="TIGR00093">
    <property type="entry name" value="pseudouridine synthase"/>
    <property type="match status" value="1"/>
</dbReference>
<dbReference type="InterPro" id="IPR000748">
    <property type="entry name" value="PsdUridine_synth_RsuA/RluB/E/F"/>
</dbReference>
<feature type="domain" description="RNA-binding S4" evidence="7">
    <location>
        <begin position="28"/>
        <end position="88"/>
    </location>
</feature>
<keyword evidence="3 5" id="KW-0413">Isomerase</keyword>
<feature type="region of interest" description="Disordered" evidence="6">
    <location>
        <begin position="1"/>
        <end position="29"/>
    </location>
</feature>
<dbReference type="InterPro" id="IPR006145">
    <property type="entry name" value="PsdUridine_synth_RsuA/RluA"/>
</dbReference>
<evidence type="ECO:0000256" key="1">
    <source>
        <dbReference type="ARBA" id="ARBA00008348"/>
    </source>
</evidence>
<dbReference type="Gene3D" id="3.10.290.10">
    <property type="entry name" value="RNA-binding S4 domain"/>
    <property type="match status" value="1"/>
</dbReference>
<feature type="region of interest" description="Disordered" evidence="6">
    <location>
        <begin position="263"/>
        <end position="289"/>
    </location>
</feature>
<dbReference type="Proteomes" id="UP000282656">
    <property type="component" value="Unassembled WGS sequence"/>
</dbReference>
<dbReference type="PANTHER" id="PTHR47683:SF3">
    <property type="entry name" value="RIBOSOMAL LARGE SUBUNIT PSEUDOURIDINE SYNTHASE B"/>
    <property type="match status" value="1"/>
</dbReference>
<dbReference type="OrthoDB" id="9807213at2"/>
<feature type="compositionally biased region" description="Gly residues" evidence="6">
    <location>
        <begin position="278"/>
        <end position="289"/>
    </location>
</feature>
<evidence type="ECO:0000313" key="8">
    <source>
        <dbReference type="EMBL" id="RKH59635.1"/>
    </source>
</evidence>
<evidence type="ECO:0000256" key="5">
    <source>
        <dbReference type="RuleBase" id="RU003887"/>
    </source>
</evidence>
<dbReference type="EMBL" id="RAWM01000164">
    <property type="protein sequence ID" value="RKH59635.1"/>
    <property type="molecule type" value="Genomic_DNA"/>
</dbReference>
<dbReference type="Pfam" id="PF01479">
    <property type="entry name" value="S4"/>
    <property type="match status" value="1"/>
</dbReference>
<evidence type="ECO:0000256" key="3">
    <source>
        <dbReference type="ARBA" id="ARBA00023235"/>
    </source>
</evidence>
<accession>A0A3A8Q0R5</accession>
<dbReference type="InterPro" id="IPR020103">
    <property type="entry name" value="PsdUridine_synth_cat_dom_sf"/>
</dbReference>
<dbReference type="AlphaFoldDB" id="A0A3A8Q0R5"/>
<dbReference type="GO" id="GO:0000455">
    <property type="term" value="P:enzyme-directed rRNA pseudouridine synthesis"/>
    <property type="evidence" value="ECO:0007669"/>
    <property type="project" value="UniProtKB-ARBA"/>
</dbReference>
<protein>
    <recommendedName>
        <fullName evidence="5">Pseudouridine synthase</fullName>
        <ecNumber evidence="5">5.4.99.-</ecNumber>
    </recommendedName>
</protein>
<dbReference type="Pfam" id="PF00849">
    <property type="entry name" value="PseudoU_synth_2"/>
    <property type="match status" value="1"/>
</dbReference>
<dbReference type="SUPFAM" id="SSF55174">
    <property type="entry name" value="Alpha-L RNA-binding motif"/>
    <property type="match status" value="1"/>
</dbReference>
<dbReference type="PROSITE" id="PS01149">
    <property type="entry name" value="PSI_RSU"/>
    <property type="match status" value="1"/>
</dbReference>
<dbReference type="SMART" id="SM00363">
    <property type="entry name" value="S4"/>
    <property type="match status" value="1"/>
</dbReference>
<reference evidence="9" key="1">
    <citation type="submission" date="2018-09" db="EMBL/GenBank/DDBJ databases">
        <authorList>
            <person name="Livingstone P.G."/>
            <person name="Whitworth D.E."/>
        </authorList>
    </citation>
    <scope>NUCLEOTIDE SEQUENCE [LARGE SCALE GENOMIC DNA]</scope>
    <source>
        <strain evidence="9">AB047A</strain>
    </source>
</reference>
<dbReference type="GO" id="GO:0003723">
    <property type="term" value="F:RNA binding"/>
    <property type="evidence" value="ECO:0007669"/>
    <property type="project" value="UniProtKB-KW"/>
</dbReference>
<dbReference type="GO" id="GO:0120159">
    <property type="term" value="F:rRNA pseudouridine synthase activity"/>
    <property type="evidence" value="ECO:0007669"/>
    <property type="project" value="UniProtKB-ARBA"/>
</dbReference>
<keyword evidence="2 4" id="KW-0694">RNA-binding</keyword>
<evidence type="ECO:0000256" key="6">
    <source>
        <dbReference type="SAM" id="MobiDB-lite"/>
    </source>
</evidence>
<dbReference type="InterPro" id="IPR036986">
    <property type="entry name" value="S4_RNA-bd_sf"/>
</dbReference>
<dbReference type="InterPro" id="IPR050343">
    <property type="entry name" value="RsuA_PseudoU_synthase"/>
</dbReference>
<organism evidence="8 9">
    <name type="scientific">Corallococcus interemptor</name>
    <dbReference type="NCBI Taxonomy" id="2316720"/>
    <lineage>
        <taxon>Bacteria</taxon>
        <taxon>Pseudomonadati</taxon>
        <taxon>Myxococcota</taxon>
        <taxon>Myxococcia</taxon>
        <taxon>Myxococcales</taxon>
        <taxon>Cystobacterineae</taxon>
        <taxon>Myxococcaceae</taxon>
        <taxon>Corallococcus</taxon>
    </lineage>
</organism>